<organism evidence="8 9">
    <name type="scientific">Candidatus Thermoflexus japonica</name>
    <dbReference type="NCBI Taxonomy" id="2035417"/>
    <lineage>
        <taxon>Bacteria</taxon>
        <taxon>Bacillati</taxon>
        <taxon>Chloroflexota</taxon>
        <taxon>Thermoflexia</taxon>
        <taxon>Thermoflexales</taxon>
        <taxon>Thermoflexaceae</taxon>
        <taxon>Thermoflexus</taxon>
    </lineage>
</organism>
<dbReference type="SMART" id="SM00448">
    <property type="entry name" value="REC"/>
    <property type="match status" value="1"/>
</dbReference>
<keyword evidence="4" id="KW-0238">DNA-binding</keyword>
<evidence type="ECO:0000256" key="1">
    <source>
        <dbReference type="ARBA" id="ARBA00022553"/>
    </source>
</evidence>
<keyword evidence="1 6" id="KW-0597">Phosphoprotein</keyword>
<dbReference type="GO" id="GO:0000156">
    <property type="term" value="F:phosphorelay response regulator activity"/>
    <property type="evidence" value="ECO:0007669"/>
    <property type="project" value="TreeGrafter"/>
</dbReference>
<evidence type="ECO:0000256" key="5">
    <source>
        <dbReference type="ARBA" id="ARBA00023163"/>
    </source>
</evidence>
<name>A0A2H5Y4B8_9CHLR</name>
<evidence type="ECO:0000259" key="7">
    <source>
        <dbReference type="PROSITE" id="PS50110"/>
    </source>
</evidence>
<dbReference type="InterPro" id="IPR011006">
    <property type="entry name" value="CheY-like_superfamily"/>
</dbReference>
<dbReference type="PANTHER" id="PTHR48111:SF1">
    <property type="entry name" value="TWO-COMPONENT RESPONSE REGULATOR ORR33"/>
    <property type="match status" value="1"/>
</dbReference>
<protein>
    <submittedName>
        <fullName evidence="8">Alkaline phosphatase synthesis transcriptional regulatory protein PhoP</fullName>
    </submittedName>
</protein>
<reference evidence="9" key="1">
    <citation type="submission" date="2017-09" db="EMBL/GenBank/DDBJ databases">
        <title>Metaegenomics of thermophilic ammonia-oxidizing enrichment culture.</title>
        <authorList>
            <person name="Kato S."/>
            <person name="Suzuki K."/>
        </authorList>
    </citation>
    <scope>NUCLEOTIDE SEQUENCE [LARGE SCALE GENOMIC DNA]</scope>
</reference>
<accession>A0A2H5Y4B8</accession>
<evidence type="ECO:0000256" key="3">
    <source>
        <dbReference type="ARBA" id="ARBA00023015"/>
    </source>
</evidence>
<feature type="modified residue" description="4-aspartylphosphate" evidence="6">
    <location>
        <position position="60"/>
    </location>
</feature>
<evidence type="ECO:0000256" key="6">
    <source>
        <dbReference type="PROSITE-ProRule" id="PRU00169"/>
    </source>
</evidence>
<comment type="caution">
    <text evidence="8">The sequence shown here is derived from an EMBL/GenBank/DDBJ whole genome shotgun (WGS) entry which is preliminary data.</text>
</comment>
<evidence type="ECO:0000313" key="9">
    <source>
        <dbReference type="Proteomes" id="UP000236642"/>
    </source>
</evidence>
<evidence type="ECO:0000313" key="8">
    <source>
        <dbReference type="EMBL" id="GBD08295.1"/>
    </source>
</evidence>
<dbReference type="InterPro" id="IPR039420">
    <property type="entry name" value="WalR-like"/>
</dbReference>
<feature type="domain" description="Response regulatory" evidence="7">
    <location>
        <begin position="10"/>
        <end position="128"/>
    </location>
</feature>
<dbReference type="AlphaFoldDB" id="A0A2H5Y4B8"/>
<dbReference type="GO" id="GO:0005829">
    <property type="term" value="C:cytosol"/>
    <property type="evidence" value="ECO:0007669"/>
    <property type="project" value="TreeGrafter"/>
</dbReference>
<evidence type="ECO:0000256" key="2">
    <source>
        <dbReference type="ARBA" id="ARBA00023012"/>
    </source>
</evidence>
<dbReference type="PANTHER" id="PTHR48111">
    <property type="entry name" value="REGULATOR OF RPOS"/>
    <property type="match status" value="1"/>
</dbReference>
<proteinExistence type="predicted"/>
<keyword evidence="3" id="KW-0805">Transcription regulation</keyword>
<dbReference type="EMBL" id="BEHY01000007">
    <property type="protein sequence ID" value="GBD08295.1"/>
    <property type="molecule type" value="Genomic_DNA"/>
</dbReference>
<dbReference type="InterPro" id="IPR001789">
    <property type="entry name" value="Sig_transdc_resp-reg_receiver"/>
</dbReference>
<gene>
    <name evidence="8" type="primary">phoP_1</name>
    <name evidence="8" type="ORF">HRbin22_00529</name>
</gene>
<keyword evidence="5" id="KW-0804">Transcription</keyword>
<dbReference type="GO" id="GO:0006355">
    <property type="term" value="P:regulation of DNA-templated transcription"/>
    <property type="evidence" value="ECO:0007669"/>
    <property type="project" value="TreeGrafter"/>
</dbReference>
<evidence type="ECO:0000256" key="4">
    <source>
        <dbReference type="ARBA" id="ARBA00023125"/>
    </source>
</evidence>
<keyword evidence="2" id="KW-0902">Two-component regulatory system</keyword>
<dbReference type="Pfam" id="PF00072">
    <property type="entry name" value="Response_reg"/>
    <property type="match status" value="1"/>
</dbReference>
<dbReference type="SUPFAM" id="SSF52172">
    <property type="entry name" value="CheY-like"/>
    <property type="match status" value="1"/>
</dbReference>
<dbReference type="GO" id="GO:0000976">
    <property type="term" value="F:transcription cis-regulatory region binding"/>
    <property type="evidence" value="ECO:0007669"/>
    <property type="project" value="TreeGrafter"/>
</dbReference>
<sequence length="141" mass="15933">MAEGDRRKIRIVCIEDDPDMIDLIRLIVTRRGYELVGWATGGVEGIEVIRREKPDLVLLDLMMPDIDGWEVYQQMKADPELRNIPVIVVTARAQHVDRILGLHIARVDDYLTKPFGPSELIASIERVMGRSTPAESGQEQA</sequence>
<dbReference type="Gene3D" id="3.40.50.2300">
    <property type="match status" value="1"/>
</dbReference>
<dbReference type="GO" id="GO:0032993">
    <property type="term" value="C:protein-DNA complex"/>
    <property type="evidence" value="ECO:0007669"/>
    <property type="project" value="TreeGrafter"/>
</dbReference>
<dbReference type="PROSITE" id="PS50110">
    <property type="entry name" value="RESPONSE_REGULATORY"/>
    <property type="match status" value="1"/>
</dbReference>
<dbReference type="Proteomes" id="UP000236642">
    <property type="component" value="Unassembled WGS sequence"/>
</dbReference>